<gene>
    <name evidence="10" type="ORF">ZOSMA_43G00720</name>
</gene>
<keyword evidence="3" id="KW-1003">Cell membrane</keyword>
<feature type="region of interest" description="Disordered" evidence="8">
    <location>
        <begin position="479"/>
        <end position="515"/>
    </location>
</feature>
<dbReference type="GO" id="GO:0005886">
    <property type="term" value="C:plasma membrane"/>
    <property type="evidence" value="ECO:0007669"/>
    <property type="project" value="UniProtKB-SubCell"/>
</dbReference>
<keyword evidence="11" id="KW-1185">Reference proteome</keyword>
<feature type="region of interest" description="Disordered" evidence="8">
    <location>
        <begin position="1"/>
        <end position="41"/>
    </location>
</feature>
<evidence type="ECO:0000256" key="6">
    <source>
        <dbReference type="ARBA" id="ARBA00023306"/>
    </source>
</evidence>
<keyword evidence="2" id="KW-0217">Developmental protein</keyword>
<comment type="caution">
    <text evidence="10">The sequence shown here is derived from an EMBL/GenBank/DDBJ whole genome shotgun (WGS) entry which is preliminary data.</text>
</comment>
<dbReference type="Pfam" id="PF06136">
    <property type="entry name" value="SOK"/>
    <property type="match status" value="1"/>
</dbReference>
<keyword evidence="5" id="KW-0472">Membrane</keyword>
<evidence type="ECO:0000256" key="5">
    <source>
        <dbReference type="ARBA" id="ARBA00023136"/>
    </source>
</evidence>
<comment type="similarity">
    <text evidence="7">Belongs to the SOSEKI family.</text>
</comment>
<evidence type="ECO:0000313" key="11">
    <source>
        <dbReference type="Proteomes" id="UP000036987"/>
    </source>
</evidence>
<dbReference type="GO" id="GO:0051301">
    <property type="term" value="P:cell division"/>
    <property type="evidence" value="ECO:0007669"/>
    <property type="project" value="UniProtKB-KW"/>
</dbReference>
<name>A0A0K9P3V4_ZOSMR</name>
<evidence type="ECO:0000259" key="9">
    <source>
        <dbReference type="Pfam" id="PF06136"/>
    </source>
</evidence>
<keyword evidence="6" id="KW-0131">Cell cycle</keyword>
<dbReference type="OMA" id="EHLFAPM"/>
<dbReference type="Proteomes" id="UP000036987">
    <property type="component" value="Unassembled WGS sequence"/>
</dbReference>
<feature type="domain" description="SOSEKI DIX-like" evidence="9">
    <location>
        <begin position="70"/>
        <end position="157"/>
    </location>
</feature>
<keyword evidence="4" id="KW-0132">Cell division</keyword>
<protein>
    <recommendedName>
        <fullName evidence="9">SOSEKI DIX-like domain-containing protein</fullName>
    </recommendedName>
</protein>
<feature type="compositionally biased region" description="Basic and acidic residues" evidence="8">
    <location>
        <begin position="17"/>
        <end position="35"/>
    </location>
</feature>
<dbReference type="GO" id="GO:0051258">
    <property type="term" value="P:protein polymerization"/>
    <property type="evidence" value="ECO:0007669"/>
    <property type="project" value="UniProtKB-ARBA"/>
</dbReference>
<dbReference type="PANTHER" id="PTHR31083">
    <property type="entry name" value="UPSTREAM OF FLC PROTEIN (DUF966)"/>
    <property type="match status" value="1"/>
</dbReference>
<organism evidence="10 11">
    <name type="scientific">Zostera marina</name>
    <name type="common">Eelgrass</name>
    <dbReference type="NCBI Taxonomy" id="29655"/>
    <lineage>
        <taxon>Eukaryota</taxon>
        <taxon>Viridiplantae</taxon>
        <taxon>Streptophyta</taxon>
        <taxon>Embryophyta</taxon>
        <taxon>Tracheophyta</taxon>
        <taxon>Spermatophyta</taxon>
        <taxon>Magnoliopsida</taxon>
        <taxon>Liliopsida</taxon>
        <taxon>Zosteraceae</taxon>
        <taxon>Zostera</taxon>
    </lineage>
</organism>
<dbReference type="AlphaFoldDB" id="A0A0K9P3V4"/>
<dbReference type="EMBL" id="LFYR01001305">
    <property type="protein sequence ID" value="KMZ62890.1"/>
    <property type="molecule type" value="Genomic_DNA"/>
</dbReference>
<accession>A0A0K9P3V4</accession>
<sequence length="535" mass="59828">MEGRMRRYVCSTSPERMIGRGRGDPQRETRSETHLQNRRNHRYQHHHYQNPNQNSGNQEHLQLRQGMKTEVIYYLCRNQHFDHPHFIQVPISSPRGLFLKDVVDRLNMLRGKGMAALYSWSCKRSYKNGFVWHDLSEDDLIIPTLSNEYVLKGSELLDNSPPLHPLPDRTSKLLQNANGHHQPPSISAPPQSFFRPPPPSHQSREDNQPSTPPNLAHSCSSSWNASPESNKPNSSSQGSGGSPSLLSPSTSFSPTKYKLHNGASSDASTQTDDKPCFRGSHIIKNQTTNNEEEISETSPPTTSNKNSLPGRRGETLEALIRADALKMNSFKILEDDELLINNPVSVSKAKATNILMQLITCGSISVKDHFNFGIAPTYKPGFSHVNYPSPMLSSSMALGELDCLSNSSRFIGLKLDDRGYFSGSLVETKKKLKKEEGVCGIQMLNRSSSFNSDRSEAIDSRRLKCLPRTIKMTTPLTPLSKQSKKKTNVTMRSPLCREESSVSSELPVGCKSTGSSKRFESFREENLNEIAIEES</sequence>
<comment type="subcellular location">
    <subcellularLocation>
        <location evidence="1">Cell membrane</location>
        <topology evidence="1">Peripheral membrane protein</topology>
        <orientation evidence="1">Cytoplasmic side</orientation>
    </subcellularLocation>
</comment>
<evidence type="ECO:0000256" key="7">
    <source>
        <dbReference type="ARBA" id="ARBA00024211"/>
    </source>
</evidence>
<evidence type="ECO:0000256" key="1">
    <source>
        <dbReference type="ARBA" id="ARBA00004413"/>
    </source>
</evidence>
<evidence type="ECO:0000313" key="10">
    <source>
        <dbReference type="EMBL" id="KMZ62890.1"/>
    </source>
</evidence>
<evidence type="ECO:0000256" key="4">
    <source>
        <dbReference type="ARBA" id="ARBA00022618"/>
    </source>
</evidence>
<dbReference type="PANTHER" id="PTHR31083:SF6">
    <property type="entry name" value="PROTEIN SOSEKI 3"/>
    <property type="match status" value="1"/>
</dbReference>
<feature type="compositionally biased region" description="Polar residues" evidence="8">
    <location>
        <begin position="217"/>
        <end position="228"/>
    </location>
</feature>
<evidence type="ECO:0000256" key="3">
    <source>
        <dbReference type="ARBA" id="ARBA00022475"/>
    </source>
</evidence>
<dbReference type="OrthoDB" id="1280899at2759"/>
<reference evidence="11" key="1">
    <citation type="journal article" date="2016" name="Nature">
        <title>The genome of the seagrass Zostera marina reveals angiosperm adaptation to the sea.</title>
        <authorList>
            <person name="Olsen J.L."/>
            <person name="Rouze P."/>
            <person name="Verhelst B."/>
            <person name="Lin Y.-C."/>
            <person name="Bayer T."/>
            <person name="Collen J."/>
            <person name="Dattolo E."/>
            <person name="De Paoli E."/>
            <person name="Dittami S."/>
            <person name="Maumus F."/>
            <person name="Michel G."/>
            <person name="Kersting A."/>
            <person name="Lauritano C."/>
            <person name="Lohaus R."/>
            <person name="Toepel M."/>
            <person name="Tonon T."/>
            <person name="Vanneste K."/>
            <person name="Amirebrahimi M."/>
            <person name="Brakel J."/>
            <person name="Bostroem C."/>
            <person name="Chovatia M."/>
            <person name="Grimwood J."/>
            <person name="Jenkins J.W."/>
            <person name="Jueterbock A."/>
            <person name="Mraz A."/>
            <person name="Stam W.T."/>
            <person name="Tice H."/>
            <person name="Bornberg-Bauer E."/>
            <person name="Green P.J."/>
            <person name="Pearson G.A."/>
            <person name="Procaccini G."/>
            <person name="Duarte C.M."/>
            <person name="Schmutz J."/>
            <person name="Reusch T.B.H."/>
            <person name="Van de Peer Y."/>
        </authorList>
    </citation>
    <scope>NUCLEOTIDE SEQUENCE [LARGE SCALE GENOMIC DNA]</scope>
    <source>
        <strain evidence="11">cv. Finnish</strain>
    </source>
</reference>
<feature type="region of interest" description="Disordered" evidence="8">
    <location>
        <begin position="160"/>
        <end position="311"/>
    </location>
</feature>
<dbReference type="InterPro" id="IPR048351">
    <property type="entry name" value="SOK_DIX"/>
</dbReference>
<evidence type="ECO:0000256" key="8">
    <source>
        <dbReference type="SAM" id="MobiDB-lite"/>
    </source>
</evidence>
<evidence type="ECO:0000256" key="2">
    <source>
        <dbReference type="ARBA" id="ARBA00022473"/>
    </source>
</evidence>
<proteinExistence type="inferred from homology"/>
<dbReference type="InterPro" id="IPR010369">
    <property type="entry name" value="SOK"/>
</dbReference>
<feature type="compositionally biased region" description="Low complexity" evidence="8">
    <location>
        <begin position="229"/>
        <end position="256"/>
    </location>
</feature>